<feature type="transmembrane region" description="Helical" evidence="1">
    <location>
        <begin position="66"/>
        <end position="87"/>
    </location>
</feature>
<dbReference type="PANTHER" id="PTHR33219:SF14">
    <property type="entry name" value="PROTEIN COFACTOR ASSEMBLY OF COMPLEX C SUBUNIT B CCB3, CHLOROPLASTIC-RELATED"/>
    <property type="match status" value="1"/>
</dbReference>
<dbReference type="AlphaFoldDB" id="A0A484H563"/>
<name>A0A484H563_9ZZZZ</name>
<keyword evidence="1" id="KW-1133">Transmembrane helix</keyword>
<dbReference type="Pfam" id="PF02325">
    <property type="entry name" value="CCB3_YggT"/>
    <property type="match status" value="1"/>
</dbReference>
<accession>A0A484H563</accession>
<keyword evidence="1" id="KW-0472">Membrane</keyword>
<evidence type="ECO:0000313" key="2">
    <source>
        <dbReference type="EMBL" id="VBB69096.1"/>
    </source>
</evidence>
<dbReference type="InterPro" id="IPR003425">
    <property type="entry name" value="CCB3/YggT"/>
</dbReference>
<evidence type="ECO:0000256" key="1">
    <source>
        <dbReference type="SAM" id="Phobius"/>
    </source>
</evidence>
<dbReference type="EMBL" id="LR026963">
    <property type="protein sequence ID" value="VBB69096.1"/>
    <property type="molecule type" value="Genomic_DNA"/>
</dbReference>
<dbReference type="PANTHER" id="PTHR33219">
    <property type="entry name" value="YLMG HOMOLOG PROTEIN 2, CHLOROPLASTIC"/>
    <property type="match status" value="1"/>
</dbReference>
<sequence>MHIILAPLIGIAMIILDLYMWALIIAVVMNWLIAFNVINVHNHFVYLVGDFLYRLTEPVLCLVRRVVPVIGGIDLSTIVLILVIVFLKMVLQQTAQQVAILPSW</sequence>
<feature type="transmembrane region" description="Helical" evidence="1">
    <location>
        <begin position="7"/>
        <end position="33"/>
    </location>
</feature>
<organism evidence="2">
    <name type="scientific">invertebrate metagenome</name>
    <dbReference type="NCBI Taxonomy" id="1711999"/>
    <lineage>
        <taxon>unclassified sequences</taxon>
        <taxon>metagenomes</taxon>
        <taxon>organismal metagenomes</taxon>
    </lineage>
</organism>
<gene>
    <name evidence="2" type="ORF">RIEGSTA812A_PEG_569</name>
</gene>
<protein>
    <submittedName>
        <fullName evidence="2">Integral membrane protein YggT, involved in response to extracytoplasmic stress (Osmotic shock)</fullName>
    </submittedName>
</protein>
<proteinExistence type="predicted"/>
<keyword evidence="1" id="KW-0812">Transmembrane</keyword>
<dbReference type="GO" id="GO:0016020">
    <property type="term" value="C:membrane"/>
    <property type="evidence" value="ECO:0007669"/>
    <property type="project" value="InterPro"/>
</dbReference>
<reference evidence="2" key="1">
    <citation type="submission" date="2018-10" db="EMBL/GenBank/DDBJ databases">
        <authorList>
            <person name="Gruber-Vodicka H."/>
            <person name="Jaeckle O."/>
        </authorList>
    </citation>
    <scope>NUCLEOTIDE SEQUENCE</scope>
</reference>